<reference evidence="3" key="1">
    <citation type="submission" date="2015-02" db="EMBL/GenBank/DDBJ databases">
        <title>Genome sequencing for Strongylocentrotus purpuratus.</title>
        <authorList>
            <person name="Murali S."/>
            <person name="Liu Y."/>
            <person name="Vee V."/>
            <person name="English A."/>
            <person name="Wang M."/>
            <person name="Skinner E."/>
            <person name="Han Y."/>
            <person name="Muzny D.M."/>
            <person name="Worley K.C."/>
            <person name="Gibbs R.A."/>
        </authorList>
    </citation>
    <scope>NUCLEOTIDE SEQUENCE</scope>
</reference>
<feature type="compositionally biased region" description="Acidic residues" evidence="1">
    <location>
        <begin position="144"/>
        <end position="154"/>
    </location>
</feature>
<dbReference type="Proteomes" id="UP000007110">
    <property type="component" value="Unassembled WGS sequence"/>
</dbReference>
<dbReference type="AlphaFoldDB" id="A0A7M7SUA8"/>
<feature type="compositionally biased region" description="Basic and acidic residues" evidence="1">
    <location>
        <begin position="75"/>
        <end position="89"/>
    </location>
</feature>
<keyword evidence="3" id="KW-1185">Reference proteome</keyword>
<dbReference type="InParanoid" id="A0A7M7SUA8"/>
<dbReference type="RefSeq" id="XP_030831921.1">
    <property type="nucleotide sequence ID" value="XM_030976061.1"/>
</dbReference>
<dbReference type="KEGG" id="spu:115920370"/>
<accession>A0A7M7SUA8</accession>
<reference evidence="2" key="2">
    <citation type="submission" date="2021-01" db="UniProtKB">
        <authorList>
            <consortium name="EnsemblMetazoa"/>
        </authorList>
    </citation>
    <scope>IDENTIFICATION</scope>
</reference>
<dbReference type="EnsemblMetazoa" id="XM_030976061">
    <property type="protein sequence ID" value="XP_030831921"/>
    <property type="gene ID" value="LOC115920370"/>
</dbReference>
<evidence type="ECO:0000256" key="1">
    <source>
        <dbReference type="SAM" id="MobiDB-lite"/>
    </source>
</evidence>
<organism evidence="2 3">
    <name type="scientific">Strongylocentrotus purpuratus</name>
    <name type="common">Purple sea urchin</name>
    <dbReference type="NCBI Taxonomy" id="7668"/>
    <lineage>
        <taxon>Eukaryota</taxon>
        <taxon>Metazoa</taxon>
        <taxon>Echinodermata</taxon>
        <taxon>Eleutherozoa</taxon>
        <taxon>Echinozoa</taxon>
        <taxon>Echinoidea</taxon>
        <taxon>Euechinoidea</taxon>
        <taxon>Echinacea</taxon>
        <taxon>Camarodonta</taxon>
        <taxon>Echinidea</taxon>
        <taxon>Strongylocentrotidae</taxon>
        <taxon>Strongylocentrotus</taxon>
    </lineage>
</organism>
<sequence length="154" mass="17656">MTHHRVNMQRVTKKLRRMTAPASIQKNGFGMANGARDEDFIHIDDVDEEGSSFLYVPYRKRSSQSILDESDGEGDDTRPYSHADRHSSFHDPNIIRRSKLKVAESPTEEVGKDGKNPFSFKSFIKKEKRKAVYYSSREQLDSSGMEEEDLVKLA</sequence>
<evidence type="ECO:0000313" key="2">
    <source>
        <dbReference type="EnsemblMetazoa" id="XP_030831921"/>
    </source>
</evidence>
<proteinExistence type="predicted"/>
<protein>
    <submittedName>
        <fullName evidence="2">Uncharacterized protein</fullName>
    </submittedName>
</protein>
<feature type="region of interest" description="Disordered" evidence="1">
    <location>
        <begin position="62"/>
        <end position="154"/>
    </location>
</feature>
<evidence type="ECO:0000313" key="3">
    <source>
        <dbReference type="Proteomes" id="UP000007110"/>
    </source>
</evidence>
<name>A0A7M7SUA8_STRPU</name>
<dbReference type="GeneID" id="115920370"/>